<evidence type="ECO:0000256" key="17">
    <source>
        <dbReference type="ARBA" id="ARBA00023268"/>
    </source>
</evidence>
<proteinExistence type="inferred from homology"/>
<dbReference type="OrthoDB" id="438291at2759"/>
<dbReference type="FunFam" id="3.40.630.30:FF:000029">
    <property type="entry name" value="Bifunctional acetylglutamate kinase/N-acetyl-gamma-glutamyl-phosphate reductase"/>
    <property type="match status" value="1"/>
</dbReference>
<comment type="similarity">
    <text evidence="4 19">In the N-terminal section; belongs to the acetylglutamate kinase family.</text>
</comment>
<keyword evidence="17 19" id="KW-0511">Multifunctional enzyme</keyword>
<dbReference type="Pfam" id="PF22698">
    <property type="entry name" value="Semialdhyde_dhC_1"/>
    <property type="match status" value="1"/>
</dbReference>
<comment type="subcellular location">
    <subcellularLocation>
        <location evidence="1 19">Mitochondrion</location>
    </subcellularLocation>
</comment>
<evidence type="ECO:0000256" key="3">
    <source>
        <dbReference type="ARBA" id="ARBA00004862"/>
    </source>
</evidence>
<dbReference type="GO" id="GO:0070401">
    <property type="term" value="F:NADP+ binding"/>
    <property type="evidence" value="ECO:0007669"/>
    <property type="project" value="InterPro"/>
</dbReference>
<keyword evidence="11 19" id="KW-0418">Kinase</keyword>
<dbReference type="SMART" id="SM00859">
    <property type="entry name" value="Semialdhyde_dh"/>
    <property type="match status" value="1"/>
</dbReference>
<dbReference type="InterPro" id="IPR023013">
    <property type="entry name" value="AGPR_AS"/>
</dbReference>
<evidence type="ECO:0000256" key="13">
    <source>
        <dbReference type="ARBA" id="ARBA00022857"/>
    </source>
</evidence>
<dbReference type="Pfam" id="PF04768">
    <property type="entry name" value="NAT"/>
    <property type="match status" value="1"/>
</dbReference>
<dbReference type="InterPro" id="IPR001048">
    <property type="entry name" value="Asp/Glu/Uridylate_kinase"/>
</dbReference>
<evidence type="ECO:0000256" key="11">
    <source>
        <dbReference type="ARBA" id="ARBA00022777"/>
    </source>
</evidence>
<evidence type="ECO:0000256" key="4">
    <source>
        <dbReference type="ARBA" id="ARBA00006830"/>
    </source>
</evidence>
<feature type="domain" description="N-acetyltransferase" evidence="21">
    <location>
        <begin position="338"/>
        <end position="492"/>
    </location>
</feature>
<evidence type="ECO:0000256" key="6">
    <source>
        <dbReference type="ARBA" id="ARBA00013065"/>
    </source>
</evidence>
<dbReference type="KEGG" id="lbc:LACBIDRAFT_188456"/>
<dbReference type="EMBL" id="DS547093">
    <property type="protein sequence ID" value="EDR13256.1"/>
    <property type="molecule type" value="Genomic_DNA"/>
</dbReference>
<dbReference type="FunFam" id="3.40.1160.10:FF:000046">
    <property type="entry name" value="N-acetylglutamate kinase / N-acetylglutamate synthase"/>
    <property type="match status" value="1"/>
</dbReference>
<dbReference type="SUPFAM" id="SSF53633">
    <property type="entry name" value="Carbamate kinase-like"/>
    <property type="match status" value="1"/>
</dbReference>
<evidence type="ECO:0000256" key="5">
    <source>
        <dbReference type="ARBA" id="ARBA00007239"/>
    </source>
</evidence>
<keyword evidence="9 19" id="KW-0808">Transferase</keyword>
<evidence type="ECO:0000313" key="23">
    <source>
        <dbReference type="Proteomes" id="UP000001194"/>
    </source>
</evidence>
<evidence type="ECO:0000259" key="21">
    <source>
        <dbReference type="PROSITE" id="PS51731"/>
    </source>
</evidence>
<dbReference type="SUPFAM" id="SSF55347">
    <property type="entry name" value="Glyceraldehyde-3-phosphate dehydrogenase-like, C-terminal domain"/>
    <property type="match status" value="1"/>
</dbReference>
<dbReference type="HAMAP" id="MF_00150">
    <property type="entry name" value="ArgC_type1"/>
    <property type="match status" value="1"/>
</dbReference>
<comment type="catalytic activity">
    <reaction evidence="18">
        <text>N-acetyl-L-glutamate + ATP = N-acetyl-L-glutamyl 5-phosphate + ADP</text>
        <dbReference type="Rhea" id="RHEA:14629"/>
        <dbReference type="ChEBI" id="CHEBI:30616"/>
        <dbReference type="ChEBI" id="CHEBI:44337"/>
        <dbReference type="ChEBI" id="CHEBI:57936"/>
        <dbReference type="ChEBI" id="CHEBI:456216"/>
        <dbReference type="EC" id="2.7.2.8"/>
    </reaction>
</comment>
<comment type="similarity">
    <text evidence="5 19">In the C-terminal section; belongs to the NAGSA dehydrogenase family.</text>
</comment>
<evidence type="ECO:0000256" key="9">
    <source>
        <dbReference type="ARBA" id="ARBA00022679"/>
    </source>
</evidence>
<dbReference type="InterPro" id="IPR058924">
    <property type="entry name" value="AGPR_dimerisation_dom"/>
</dbReference>
<dbReference type="Proteomes" id="UP000001194">
    <property type="component" value="Unassembled WGS sequence"/>
</dbReference>
<evidence type="ECO:0000256" key="20">
    <source>
        <dbReference type="PROSITE-ProRule" id="PRU10010"/>
    </source>
</evidence>
<dbReference type="Pfam" id="PF01118">
    <property type="entry name" value="Semialdhyde_dh"/>
    <property type="match status" value="1"/>
</dbReference>
<evidence type="ECO:0000256" key="14">
    <source>
        <dbReference type="ARBA" id="ARBA00022946"/>
    </source>
</evidence>
<evidence type="ECO:0000256" key="16">
    <source>
        <dbReference type="ARBA" id="ARBA00023128"/>
    </source>
</evidence>
<dbReference type="InterPro" id="IPR041734">
    <property type="entry name" value="NAGK-fArgBP"/>
</dbReference>
<evidence type="ECO:0000256" key="7">
    <source>
        <dbReference type="ARBA" id="ARBA00022571"/>
    </source>
</evidence>
<dbReference type="AlphaFoldDB" id="B0CV29"/>
<keyword evidence="16 19" id="KW-0496">Mitochondrion</keyword>
<dbReference type="InterPro" id="IPR000706">
    <property type="entry name" value="AGPR_type-1"/>
</dbReference>
<reference evidence="22 23" key="1">
    <citation type="journal article" date="2008" name="Nature">
        <title>The genome of Laccaria bicolor provides insights into mycorrhizal symbiosis.</title>
        <authorList>
            <person name="Martin F."/>
            <person name="Aerts A."/>
            <person name="Ahren D."/>
            <person name="Brun A."/>
            <person name="Danchin E.G.J."/>
            <person name="Duchaussoy F."/>
            <person name="Gibon J."/>
            <person name="Kohler A."/>
            <person name="Lindquist E."/>
            <person name="Pereda V."/>
            <person name="Salamov A."/>
            <person name="Shapiro H.J."/>
            <person name="Wuyts J."/>
            <person name="Blaudez D."/>
            <person name="Buee M."/>
            <person name="Brokstein P."/>
            <person name="Canbaeck B."/>
            <person name="Cohen D."/>
            <person name="Courty P.E."/>
            <person name="Coutinho P.M."/>
            <person name="Delaruelle C."/>
            <person name="Detter J.C."/>
            <person name="Deveau A."/>
            <person name="DiFazio S."/>
            <person name="Duplessis S."/>
            <person name="Fraissinet-Tachet L."/>
            <person name="Lucic E."/>
            <person name="Frey-Klett P."/>
            <person name="Fourrey C."/>
            <person name="Feussner I."/>
            <person name="Gay G."/>
            <person name="Grimwood J."/>
            <person name="Hoegger P.J."/>
            <person name="Jain P."/>
            <person name="Kilaru S."/>
            <person name="Labbe J."/>
            <person name="Lin Y.C."/>
            <person name="Legue V."/>
            <person name="Le Tacon F."/>
            <person name="Marmeisse R."/>
            <person name="Melayah D."/>
            <person name="Montanini B."/>
            <person name="Muratet M."/>
            <person name="Nehls U."/>
            <person name="Niculita-Hirzel H."/>
            <person name="Oudot-Le Secq M.P."/>
            <person name="Peter M."/>
            <person name="Quesneville H."/>
            <person name="Rajashekar B."/>
            <person name="Reich M."/>
            <person name="Rouhier N."/>
            <person name="Schmutz J."/>
            <person name="Yin T."/>
            <person name="Chalot M."/>
            <person name="Henrissat B."/>
            <person name="Kuees U."/>
            <person name="Lucas S."/>
            <person name="Van de Peer Y."/>
            <person name="Podila G.K."/>
            <person name="Polle A."/>
            <person name="Pukkila P.J."/>
            <person name="Richardson P.M."/>
            <person name="Rouze P."/>
            <person name="Sanders I.R."/>
            <person name="Stajich J.E."/>
            <person name="Tunlid A."/>
            <person name="Tuskan G."/>
            <person name="Grigoriev I.V."/>
        </authorList>
    </citation>
    <scope>NUCLEOTIDE SEQUENCE [LARGE SCALE GENOMIC DNA]</scope>
    <source>
        <strain evidence="23">S238N-H82 / ATCC MYA-4686</strain>
    </source>
</reference>
<dbReference type="RefSeq" id="XP_001875754.1">
    <property type="nucleotide sequence ID" value="XM_001875719.1"/>
</dbReference>
<dbReference type="InParanoid" id="B0CV29"/>
<evidence type="ECO:0000256" key="15">
    <source>
        <dbReference type="ARBA" id="ARBA00023002"/>
    </source>
</evidence>
<dbReference type="STRING" id="486041.B0CV29"/>
<organism evidence="23">
    <name type="scientific">Laccaria bicolor (strain S238N-H82 / ATCC MYA-4686)</name>
    <name type="common">Bicoloured deceiver</name>
    <name type="synonym">Laccaria laccata var. bicolor</name>
    <dbReference type="NCBI Taxonomy" id="486041"/>
    <lineage>
        <taxon>Eukaryota</taxon>
        <taxon>Fungi</taxon>
        <taxon>Dikarya</taxon>
        <taxon>Basidiomycota</taxon>
        <taxon>Agaricomycotina</taxon>
        <taxon>Agaricomycetes</taxon>
        <taxon>Agaricomycetidae</taxon>
        <taxon>Agaricales</taxon>
        <taxon>Agaricineae</taxon>
        <taxon>Hydnangiaceae</taxon>
        <taxon>Laccaria</taxon>
    </lineage>
</organism>
<keyword evidence="10 19" id="KW-0547">Nucleotide-binding</keyword>
<dbReference type="GeneID" id="6071798"/>
<dbReference type="CDD" id="cd24149">
    <property type="entry name" value="AGPR_N_ARG5_6_like"/>
    <property type="match status" value="1"/>
</dbReference>
<evidence type="ECO:0000256" key="12">
    <source>
        <dbReference type="ARBA" id="ARBA00022840"/>
    </source>
</evidence>
<dbReference type="UniPathway" id="UPA00068">
    <property type="reaction ID" value="UER00107"/>
</dbReference>
<keyword evidence="12 19" id="KW-0067">ATP-binding</keyword>
<dbReference type="InterPro" id="IPR004662">
    <property type="entry name" value="AcgluKinase_fam"/>
</dbReference>
<protein>
    <recommendedName>
        <fullName evidence="6">acetylglutamate kinase</fullName>
        <ecNumber evidence="6">2.7.2.8</ecNumber>
    </recommendedName>
</protein>
<name>B0CV29_LACBS</name>
<dbReference type="PROSITE" id="PS51731">
    <property type="entry name" value="GNAT_NAGS"/>
    <property type="match status" value="1"/>
</dbReference>
<dbReference type="InterPro" id="IPR036291">
    <property type="entry name" value="NAD(P)-bd_dom_sf"/>
</dbReference>
<dbReference type="PANTHER" id="PTHR23342:SF0">
    <property type="entry name" value="N-ACETYLGLUTAMATE SYNTHASE, MITOCHONDRIAL"/>
    <property type="match status" value="1"/>
</dbReference>
<accession>B0CV29</accession>
<dbReference type="FunCoup" id="B0CV29">
    <property type="interactions" value="145"/>
</dbReference>
<evidence type="ECO:0000256" key="10">
    <source>
        <dbReference type="ARBA" id="ARBA00022741"/>
    </source>
</evidence>
<gene>
    <name evidence="22" type="ORF">LACBIDRAFT_188456</name>
</gene>
<keyword evidence="23" id="KW-1185">Reference proteome</keyword>
<comment type="pathway">
    <text evidence="2 19">Amino-acid biosynthesis; L-arginine biosynthesis; N(2)-acetyl-L-ornithine from L-glutamate: step 2/4.</text>
</comment>
<evidence type="ECO:0000256" key="18">
    <source>
        <dbReference type="ARBA" id="ARBA00048141"/>
    </source>
</evidence>
<evidence type="ECO:0000256" key="1">
    <source>
        <dbReference type="ARBA" id="ARBA00004173"/>
    </source>
</evidence>
<dbReference type="InterPro" id="IPR000534">
    <property type="entry name" value="Semialdehyde_DH_NAD-bd"/>
</dbReference>
<dbReference type="EC" id="2.7.2.8" evidence="6"/>
<dbReference type="InterPro" id="IPR006855">
    <property type="entry name" value="Vertebrate-like_GNAT_dom"/>
</dbReference>
<dbReference type="InterPro" id="IPR011241">
    <property type="entry name" value="NAGK/NAGSA"/>
</dbReference>
<dbReference type="Gene3D" id="3.40.1160.10">
    <property type="entry name" value="Acetylglutamate kinase-like"/>
    <property type="match status" value="1"/>
</dbReference>
<feature type="active site" evidence="20">
    <location>
        <position position="685"/>
    </location>
</feature>
<dbReference type="GO" id="GO:0051287">
    <property type="term" value="F:NAD binding"/>
    <property type="evidence" value="ECO:0007669"/>
    <property type="project" value="UniProtKB-UniRule"/>
</dbReference>
<dbReference type="Gene3D" id="3.30.360.10">
    <property type="entry name" value="Dihydrodipicolinate Reductase, domain 2"/>
    <property type="match status" value="1"/>
</dbReference>
<evidence type="ECO:0000256" key="2">
    <source>
        <dbReference type="ARBA" id="ARBA00004828"/>
    </source>
</evidence>
<dbReference type="NCBIfam" id="TIGR00761">
    <property type="entry name" value="argB"/>
    <property type="match status" value="1"/>
</dbReference>
<dbReference type="PROSITE" id="PS01224">
    <property type="entry name" value="ARGC"/>
    <property type="match status" value="1"/>
</dbReference>
<comment type="pathway">
    <text evidence="3 19">Amino-acid biosynthesis; L-arginine biosynthesis; N(2)-acetyl-L-ornithine from L-glutamate: step 3/4.</text>
</comment>
<keyword evidence="15 19" id="KW-0560">Oxidoreductase</keyword>
<keyword evidence="14" id="KW-0809">Transit peptide</keyword>
<dbReference type="GO" id="GO:0006526">
    <property type="term" value="P:L-arginine biosynthetic process"/>
    <property type="evidence" value="ECO:0007669"/>
    <property type="project" value="UniProtKB-UniRule"/>
</dbReference>
<dbReference type="PANTHER" id="PTHR23342">
    <property type="entry name" value="N-ACETYLGLUTAMATE SYNTHASE"/>
    <property type="match status" value="1"/>
</dbReference>
<dbReference type="Gene3D" id="3.40.50.720">
    <property type="entry name" value="NAD(P)-binding Rossmann-like Domain"/>
    <property type="match status" value="1"/>
</dbReference>
<dbReference type="SUPFAM" id="SSF51735">
    <property type="entry name" value="NAD(P)-binding Rossmann-fold domains"/>
    <property type="match status" value="1"/>
</dbReference>
<dbReference type="Pfam" id="PF00696">
    <property type="entry name" value="AA_kinase"/>
    <property type="match status" value="1"/>
</dbReference>
<dbReference type="CDD" id="cd23936">
    <property type="entry name" value="AGPR_C_ARG5_6_like"/>
    <property type="match status" value="1"/>
</dbReference>
<dbReference type="CDD" id="cd04252">
    <property type="entry name" value="AAK_NAGK-fArgBP"/>
    <property type="match status" value="1"/>
</dbReference>
<dbReference type="CDD" id="cd04263">
    <property type="entry name" value="DUF619-NAGK-FABP"/>
    <property type="match status" value="1"/>
</dbReference>
<dbReference type="NCBIfam" id="TIGR01850">
    <property type="entry name" value="argC"/>
    <property type="match status" value="1"/>
</dbReference>
<dbReference type="GO" id="GO:0003991">
    <property type="term" value="F:acetylglutamate kinase activity"/>
    <property type="evidence" value="ECO:0007669"/>
    <property type="project" value="UniProtKB-EC"/>
</dbReference>
<dbReference type="PIRSF" id="PIRSF036440">
    <property type="entry name" value="ARG5-6"/>
    <property type="match status" value="1"/>
</dbReference>
<dbReference type="InterPro" id="IPR036393">
    <property type="entry name" value="AceGlu_kinase-like_sf"/>
</dbReference>
<keyword evidence="13 19" id="KW-0521">NADP</keyword>
<dbReference type="GO" id="GO:0005759">
    <property type="term" value="C:mitochondrial matrix"/>
    <property type="evidence" value="ECO:0007669"/>
    <property type="project" value="TreeGrafter"/>
</dbReference>
<dbReference type="HOGENOM" id="CLU_006384_4_0_1"/>
<evidence type="ECO:0000256" key="8">
    <source>
        <dbReference type="ARBA" id="ARBA00022605"/>
    </source>
</evidence>
<dbReference type="GO" id="GO:0005524">
    <property type="term" value="F:ATP binding"/>
    <property type="evidence" value="ECO:0007669"/>
    <property type="project" value="UniProtKB-UniRule"/>
</dbReference>
<keyword evidence="7 19" id="KW-0055">Arginine biosynthesis</keyword>
<sequence>MLAVRTATRLTARGATRAIVVAGQRQGAVQAVRRRDNTSVRGIQSVAQTDRDTITRLLYSIGTKREVERHLRIFSSSSHPSQPAKFAVIKVGGAVLADLDELALSLSFLYRVGLYPVVLHGAGPQLNDIMEREGVVPDYIDGIRVTDAKTLEIARRVFLEENLKIVSALEKLGTRARPITSGVFTAEYLDKDKYKLVGKITKVDKRPIEASIRAGALPILTSLAESADGQILNVNADIAAGELAKELEPMKIVFLNDKGGLFHGVTGEKLDVINLDEEYDTLMKEPWVKYGTKLKLREFKELLDHLPRSSSVAVISASSLQKELFTDSGAGTLIRRGYKLFKHDNIEKIGADRFRQVVHDRDPEVLAGFQSVTGVLSDLKKTPYSVYGDEPLDVVAIVSHPEGEVPVMTKMLSSRGGVLNNVMDNVFTAIKKDHRKLFWTAPADDENRAWHFERADGSFTRAGKSLFWYGVQDVAEVEKIIKDYEAKGRIERSFLPVGPSAPPHRLVTTPTGTRAFSTMARRSLSNLPGSSRGYATAAAPTPSTEPKQLGLIGARGFTGQALTTLLSAHPYLHLSHVSSRQLAGYPLDGYTKTPVTYSNLSPQDVEGLEKSGEVDAWVMALPNGVCKPFVDAIDRGAKERKTGEGSVVVDLSADYRFEKGWTYGLPELYGRDIIRSSKRISNPGCYATSAQLLIAPLVDHIKPGTLPTVFGLSGYSGAGTVMANDADGRPISVPKVTPESLGRGIKAYSLTDHIHEREAGYHLSQLLKSTPGGSAFKIAFIPAVTPWFSGILSTVSIPLKGKMTAKEVVQLFEKKYAGEGLIKIQKAVPELKDVECKHSWTVGGFQVHSDGDRVVIVGGLDNLLKGAATQCLQNLNLALGYDEFAGIPLK</sequence>
<keyword evidence="8 19" id="KW-0028">Amino-acid biosynthesis</keyword>
<dbReference type="GO" id="GO:0003942">
    <property type="term" value="F:N-acetyl-gamma-glutamyl-phosphate reductase activity"/>
    <property type="evidence" value="ECO:0007669"/>
    <property type="project" value="UniProtKB-UniRule"/>
</dbReference>
<evidence type="ECO:0000313" key="22">
    <source>
        <dbReference type="EMBL" id="EDR13256.1"/>
    </source>
</evidence>
<evidence type="ECO:0000256" key="19">
    <source>
        <dbReference type="PIRNR" id="PIRNR036440"/>
    </source>
</evidence>
<dbReference type="Gene3D" id="3.40.630.30">
    <property type="match status" value="1"/>
</dbReference>